<protein>
    <submittedName>
        <fullName evidence="2">Uncharacterized protein</fullName>
    </submittedName>
</protein>
<evidence type="ECO:0000313" key="3">
    <source>
        <dbReference type="Proteomes" id="UP000267164"/>
    </source>
</evidence>
<feature type="compositionally biased region" description="Polar residues" evidence="1">
    <location>
        <begin position="44"/>
        <end position="53"/>
    </location>
</feature>
<feature type="region of interest" description="Disordered" evidence="1">
    <location>
        <begin position="34"/>
        <end position="59"/>
    </location>
</feature>
<name>A0A386ZK56_9NOCA</name>
<dbReference type="EMBL" id="CP032568">
    <property type="protein sequence ID" value="AYF77951.1"/>
    <property type="molecule type" value="Genomic_DNA"/>
</dbReference>
<dbReference type="KEGG" id="nyu:D7D52_33680"/>
<dbReference type="Proteomes" id="UP000267164">
    <property type="component" value="Chromosome"/>
</dbReference>
<proteinExistence type="predicted"/>
<dbReference type="AlphaFoldDB" id="A0A386ZK56"/>
<organism evidence="2 3">
    <name type="scientific">Nocardia yunnanensis</name>
    <dbReference type="NCBI Taxonomy" id="2382165"/>
    <lineage>
        <taxon>Bacteria</taxon>
        <taxon>Bacillati</taxon>
        <taxon>Actinomycetota</taxon>
        <taxon>Actinomycetes</taxon>
        <taxon>Mycobacteriales</taxon>
        <taxon>Nocardiaceae</taxon>
        <taxon>Nocardia</taxon>
    </lineage>
</organism>
<evidence type="ECO:0000313" key="2">
    <source>
        <dbReference type="EMBL" id="AYF77951.1"/>
    </source>
</evidence>
<reference evidence="2 3" key="1">
    <citation type="submission" date="2018-09" db="EMBL/GenBank/DDBJ databases">
        <title>Nocardia yunnanensis sp. nov., an actinomycete isolated from a soil sample.</title>
        <authorList>
            <person name="Zhang J."/>
        </authorList>
    </citation>
    <scope>NUCLEOTIDE SEQUENCE [LARGE SCALE GENOMIC DNA]</scope>
    <source>
        <strain evidence="2 3">CFHS0054</strain>
    </source>
</reference>
<sequence length="77" mass="8703">MPKPIPTVWALIDTLHYAIDAVITVVERIHLGRHEHSGPPVTQRAVSTQQSDMSAPGRRPRIAHRVYDAARTAHWYV</sequence>
<gene>
    <name evidence="2" type="ORF">D7D52_33680</name>
</gene>
<evidence type="ECO:0000256" key="1">
    <source>
        <dbReference type="SAM" id="MobiDB-lite"/>
    </source>
</evidence>
<accession>A0A386ZK56</accession>
<dbReference type="OrthoDB" id="4571449at2"/>
<keyword evidence="3" id="KW-1185">Reference proteome</keyword>